<dbReference type="PANTHER" id="PTHR43737">
    <property type="entry name" value="BLL7424 PROTEIN"/>
    <property type="match status" value="1"/>
</dbReference>
<accession>A0ABU2CAV8</accession>
<sequence>MDADIDSPAVAPPVAAPVAAALAASSLAACGGGGDSSASSGGFAGTASAGASTLTDAQAARFLLHAQFSASDAEIATVRNIGPTAWLSSQYAGIAGQTGWDWLNSRGYDSISYATRYYDLEYPGDFMIWNQLMTAPDAMRKRMALALSEYFVVSLTGLNAGWRGHLIAGYWDTLVAHAFGNFRNLLQAVTLSPAMGTYLNTRGNQKENTYIGRQPDENFAREIMQLMTIGLSKLNLDGSKKLDGNGKSIDTYTQDDVANLARVFTGYDIDRSEDVIVIEPVQNRSIGNTSYARKPMILDATKHSTLEATFLGVTVGANVDGASALKTALDTLFNHPNVGPFFGRQMIQRLVTSNPSPAYVARVASAFNNNGSGVRGDLRAVWTAILTDVEAQSSDGLVSTSFGKLREPMLRLVQWGRTFGIRSTYGSWKIVDQSDPVARLGQSPLRASSVFNFFRPGYKPQGMTAGGAVAPEFQLVNESSVAGYLNMLQGVARWGIYVMAPEQSSAAANNSATNGFDIAASYTAELAIAHDADALVARLNLLLCAGQLSAATQVLIVNALNAVPLTVNSSDFLKLHRIASLVLLVMASSEYLVQK</sequence>
<dbReference type="RefSeq" id="WP_310374677.1">
    <property type="nucleotide sequence ID" value="NZ_JAVDXT010000003.1"/>
</dbReference>
<dbReference type="InterPro" id="IPR014917">
    <property type="entry name" value="DUF1800"/>
</dbReference>
<comment type="caution">
    <text evidence="1">The sequence shown here is derived from an EMBL/GenBank/DDBJ whole genome shotgun (WGS) entry which is preliminary data.</text>
</comment>
<reference evidence="1 2" key="1">
    <citation type="submission" date="2023-07" db="EMBL/GenBank/DDBJ databases">
        <title>Sorghum-associated microbial communities from plants grown in Nebraska, USA.</title>
        <authorList>
            <person name="Schachtman D."/>
        </authorList>
    </citation>
    <scope>NUCLEOTIDE SEQUENCE [LARGE SCALE GENOMIC DNA]</scope>
    <source>
        <strain evidence="1 2">BE313</strain>
    </source>
</reference>
<dbReference type="Pfam" id="PF08811">
    <property type="entry name" value="DUF1800"/>
    <property type="match status" value="1"/>
</dbReference>
<dbReference type="EMBL" id="JAVDXT010000003">
    <property type="protein sequence ID" value="MDR7378485.1"/>
    <property type="molecule type" value="Genomic_DNA"/>
</dbReference>
<dbReference type="PANTHER" id="PTHR43737:SF1">
    <property type="entry name" value="DUF1501 DOMAIN-CONTAINING PROTEIN"/>
    <property type="match status" value="1"/>
</dbReference>
<name>A0ABU2CAV8_9BURK</name>
<dbReference type="Proteomes" id="UP001180487">
    <property type="component" value="Unassembled WGS sequence"/>
</dbReference>
<proteinExistence type="predicted"/>
<protein>
    <submittedName>
        <fullName evidence="1">Uncharacterized protein (DUF1800 family)</fullName>
    </submittedName>
</protein>
<evidence type="ECO:0000313" key="1">
    <source>
        <dbReference type="EMBL" id="MDR7378485.1"/>
    </source>
</evidence>
<evidence type="ECO:0000313" key="2">
    <source>
        <dbReference type="Proteomes" id="UP001180487"/>
    </source>
</evidence>
<keyword evidence="2" id="KW-1185">Reference proteome</keyword>
<organism evidence="1 2">
    <name type="scientific">Rhodoferax ferrireducens</name>
    <dbReference type="NCBI Taxonomy" id="192843"/>
    <lineage>
        <taxon>Bacteria</taxon>
        <taxon>Pseudomonadati</taxon>
        <taxon>Pseudomonadota</taxon>
        <taxon>Betaproteobacteria</taxon>
        <taxon>Burkholderiales</taxon>
        <taxon>Comamonadaceae</taxon>
        <taxon>Rhodoferax</taxon>
    </lineage>
</organism>
<gene>
    <name evidence="1" type="ORF">J2X19_003179</name>
</gene>